<dbReference type="InterPro" id="IPR036291">
    <property type="entry name" value="NAD(P)-bd_dom_sf"/>
</dbReference>
<comment type="pathway">
    <text evidence="1">Bacterial outer membrane biogenesis; LPS O-antigen biosynthesis.</text>
</comment>
<reference evidence="4 5" key="1">
    <citation type="journal article" date="2020" name="Nat. Microbiol.">
        <title>Lysogenic host-virus interactions in SAR11 marine bacteria.</title>
        <authorList>
            <person name="Morris R.M."/>
            <person name="Cain K.R."/>
            <person name="Hvorecny K.L."/>
            <person name="Kollman J.M."/>
        </authorList>
    </citation>
    <scope>NUCLEOTIDE SEQUENCE [LARGE SCALE GENOMIC DNA]</scope>
    <source>
        <strain evidence="4 5">NP1</strain>
    </source>
</reference>
<accession>A0A6H1Q235</accession>
<feature type="domain" description="NAD-dependent epimerase/dehydratase" evidence="3">
    <location>
        <begin position="6"/>
        <end position="241"/>
    </location>
</feature>
<dbReference type="InterPro" id="IPR001509">
    <property type="entry name" value="Epimerase_deHydtase"/>
</dbReference>
<evidence type="ECO:0000313" key="5">
    <source>
        <dbReference type="Proteomes" id="UP000501094"/>
    </source>
</evidence>
<comment type="similarity">
    <text evidence="2">Belongs to the NAD(P)-dependent epimerase/dehydratase family.</text>
</comment>
<dbReference type="SUPFAM" id="SSF51735">
    <property type="entry name" value="NAD(P)-binding Rossmann-fold domains"/>
    <property type="match status" value="1"/>
</dbReference>
<protein>
    <submittedName>
        <fullName evidence="4">NAD-dependent epimerase/dehydratase family protein</fullName>
    </submittedName>
</protein>
<dbReference type="RefSeq" id="WP_168606729.1">
    <property type="nucleotide sequence ID" value="NZ_CP038852.1"/>
</dbReference>
<dbReference type="AlphaFoldDB" id="A0A6H1Q235"/>
<name>A0A6H1Q235_9PROT</name>
<dbReference type="Pfam" id="PF01370">
    <property type="entry name" value="Epimerase"/>
    <property type="match status" value="1"/>
</dbReference>
<proteinExistence type="inferred from homology"/>
<keyword evidence="5" id="KW-1185">Reference proteome</keyword>
<dbReference type="EMBL" id="CP038852">
    <property type="protein sequence ID" value="QIZ20851.1"/>
    <property type="molecule type" value="Genomic_DNA"/>
</dbReference>
<evidence type="ECO:0000313" key="4">
    <source>
        <dbReference type="EMBL" id="QIZ20851.1"/>
    </source>
</evidence>
<sequence length="328" mass="37505">MKKTSIVTGGAGFIGSHMVDYLISKGHFVIIIDNLSSGKKKNIQKHLKNKKAFLINCQIEHFKISQIRVKKIEFIFHFAGIGSIVPSITDPKKYIKTNVTGTLNILEQTKYIKYKKFVYAASSSCYGIAKTPTSEHHRISTVYPYSLSKFMGEQLCVHWNSVYKLPICSIRIFNAYGSRISFDGGYGAMFPVFMKQILKKRPLTIVGDGKQKRDFIHVTDLVKAFYCVAKSKKIGEIYNVGTGKPISVIKIAKILSDKIEFIQKRPGEPDITHANIKKITKHTKWRPKINMQNGIKDMVKNIDNWKNAPIWNKHKIARATKKWFEYLK</sequence>
<gene>
    <name evidence="4" type="ORF">E5R92_03505</name>
</gene>
<dbReference type="Gene3D" id="3.90.25.10">
    <property type="entry name" value="UDP-galactose 4-epimerase, domain 1"/>
    <property type="match status" value="1"/>
</dbReference>
<dbReference type="Gene3D" id="3.40.50.720">
    <property type="entry name" value="NAD(P)-binding Rossmann-like Domain"/>
    <property type="match status" value="1"/>
</dbReference>
<evidence type="ECO:0000256" key="2">
    <source>
        <dbReference type="ARBA" id="ARBA00007637"/>
    </source>
</evidence>
<evidence type="ECO:0000256" key="1">
    <source>
        <dbReference type="ARBA" id="ARBA00005125"/>
    </source>
</evidence>
<evidence type="ECO:0000259" key="3">
    <source>
        <dbReference type="Pfam" id="PF01370"/>
    </source>
</evidence>
<organism evidence="4 5">
    <name type="scientific">Candidatus Pelagibacter giovannonii</name>
    <dbReference type="NCBI Taxonomy" id="2563896"/>
    <lineage>
        <taxon>Bacteria</taxon>
        <taxon>Pseudomonadati</taxon>
        <taxon>Pseudomonadota</taxon>
        <taxon>Alphaproteobacteria</taxon>
        <taxon>Candidatus Pelagibacterales</taxon>
        <taxon>Candidatus Pelagibacteraceae</taxon>
        <taxon>Candidatus Pelagibacter</taxon>
    </lineage>
</organism>
<dbReference type="Proteomes" id="UP000501094">
    <property type="component" value="Chromosome"/>
</dbReference>
<dbReference type="PANTHER" id="PTHR43000">
    <property type="entry name" value="DTDP-D-GLUCOSE 4,6-DEHYDRATASE-RELATED"/>
    <property type="match status" value="1"/>
</dbReference>
<dbReference type="KEGG" id="peg:E5R92_03505"/>